<dbReference type="Pfam" id="PF00989">
    <property type="entry name" value="PAS"/>
    <property type="match status" value="1"/>
</dbReference>
<dbReference type="Gene3D" id="3.30.450.20">
    <property type="entry name" value="PAS domain"/>
    <property type="match status" value="1"/>
</dbReference>
<dbReference type="InterPro" id="IPR000014">
    <property type="entry name" value="PAS"/>
</dbReference>
<dbReference type="CDD" id="cd00130">
    <property type="entry name" value="PAS"/>
    <property type="match status" value="1"/>
</dbReference>
<protein>
    <submittedName>
        <fullName evidence="3">PAS domain-containing protein</fullName>
    </submittedName>
</protein>
<comment type="caution">
    <text evidence="3">The sequence shown here is derived from an EMBL/GenBank/DDBJ whole genome shotgun (WGS) entry which is preliminary data.</text>
</comment>
<gene>
    <name evidence="3" type="ORF">ENN52_03000</name>
</gene>
<dbReference type="AlphaFoldDB" id="A0A831LEV3"/>
<organism evidence="3">
    <name type="scientific">Methanofollis liminatans</name>
    <dbReference type="NCBI Taxonomy" id="2201"/>
    <lineage>
        <taxon>Archaea</taxon>
        <taxon>Methanobacteriati</taxon>
        <taxon>Methanobacteriota</taxon>
        <taxon>Stenosarchaea group</taxon>
        <taxon>Methanomicrobia</taxon>
        <taxon>Methanomicrobiales</taxon>
        <taxon>Methanomicrobiaceae</taxon>
        <taxon>Methanofollis</taxon>
    </lineage>
</organism>
<feature type="domain" description="PAS" evidence="2">
    <location>
        <begin position="34"/>
        <end position="72"/>
    </location>
</feature>
<dbReference type="SUPFAM" id="SSF55785">
    <property type="entry name" value="PYP-like sensor domain (PAS domain)"/>
    <property type="match status" value="1"/>
</dbReference>
<evidence type="ECO:0000259" key="2">
    <source>
        <dbReference type="PROSITE" id="PS50112"/>
    </source>
</evidence>
<name>A0A831LEV3_9EURY</name>
<proteinExistence type="predicted"/>
<reference evidence="3" key="1">
    <citation type="journal article" date="2020" name="mSystems">
        <title>Genome- and Community-Level Interaction Insights into Carbon Utilization and Element Cycling Functions of Hydrothermarchaeota in Hydrothermal Sediment.</title>
        <authorList>
            <person name="Zhou Z."/>
            <person name="Liu Y."/>
            <person name="Xu W."/>
            <person name="Pan J."/>
            <person name="Luo Z.H."/>
            <person name="Li M."/>
        </authorList>
    </citation>
    <scope>NUCLEOTIDE SEQUENCE</scope>
    <source>
        <strain evidence="3">SpSt-1183</strain>
    </source>
</reference>
<dbReference type="EMBL" id="DSBY01000127">
    <property type="protein sequence ID" value="HDS63096.1"/>
    <property type="molecule type" value="Genomic_DNA"/>
</dbReference>
<dbReference type="InterPro" id="IPR013767">
    <property type="entry name" value="PAS_fold"/>
</dbReference>
<feature type="region of interest" description="Disordered" evidence="1">
    <location>
        <begin position="1"/>
        <end position="21"/>
    </location>
</feature>
<dbReference type="InterPro" id="IPR035965">
    <property type="entry name" value="PAS-like_dom_sf"/>
</dbReference>
<evidence type="ECO:0000313" key="3">
    <source>
        <dbReference type="EMBL" id="HDS63096.1"/>
    </source>
</evidence>
<dbReference type="Proteomes" id="UP000885648">
    <property type="component" value="Unassembled WGS sequence"/>
</dbReference>
<dbReference type="PROSITE" id="PS50112">
    <property type="entry name" value="PAS"/>
    <property type="match status" value="1"/>
</dbReference>
<accession>A0A831LEV3</accession>
<dbReference type="SMART" id="SM00091">
    <property type="entry name" value="PAS"/>
    <property type="match status" value="1"/>
</dbReference>
<dbReference type="GO" id="GO:0006355">
    <property type="term" value="P:regulation of DNA-templated transcription"/>
    <property type="evidence" value="ECO:0007669"/>
    <property type="project" value="InterPro"/>
</dbReference>
<evidence type="ECO:0000256" key="1">
    <source>
        <dbReference type="SAM" id="MobiDB-lite"/>
    </source>
</evidence>
<sequence>MDLMEQLITGDRMKPGTDTRTTLQKSESATPLCILDALPVPVMTVSGTGSICYMNPLAASLFGVDPNDAIGEMIEDAFPTGIALSLKKLVGRTADFSVISGGTIRHAYRDYSVHTAPMKCGDGSPATVIVLHPMAGHERLPDLAPKTCPDGSGHWVPIFVPAGH</sequence>